<dbReference type="Proteomes" id="UP000249061">
    <property type="component" value="Unassembled WGS sequence"/>
</dbReference>
<reference evidence="1 2" key="1">
    <citation type="submission" date="2017-08" db="EMBL/GenBank/DDBJ databases">
        <title>Infants hospitalized years apart are colonized by the same room-sourced microbial strains.</title>
        <authorList>
            <person name="Brooks B."/>
            <person name="Olm M.R."/>
            <person name="Firek B.A."/>
            <person name="Baker R."/>
            <person name="Thomas B.C."/>
            <person name="Morowitz M.J."/>
            <person name="Banfield J.F."/>
        </authorList>
    </citation>
    <scope>NUCLEOTIDE SEQUENCE [LARGE SCALE GENOMIC DNA]</scope>
    <source>
        <strain evidence="1">S2_003_000_R2_14</strain>
    </source>
</reference>
<name>A0A2W5TG75_9BACT</name>
<accession>A0A2W5TG75</accession>
<dbReference type="AlphaFoldDB" id="A0A2W5TG75"/>
<dbReference type="EMBL" id="QFQP01000011">
    <property type="protein sequence ID" value="PZR12847.1"/>
    <property type="molecule type" value="Genomic_DNA"/>
</dbReference>
<evidence type="ECO:0000313" key="1">
    <source>
        <dbReference type="EMBL" id="PZR12847.1"/>
    </source>
</evidence>
<comment type="caution">
    <text evidence="1">The sequence shown here is derived from an EMBL/GenBank/DDBJ whole genome shotgun (WGS) entry which is preliminary data.</text>
</comment>
<evidence type="ECO:0000313" key="2">
    <source>
        <dbReference type="Proteomes" id="UP000249061"/>
    </source>
</evidence>
<sequence>MSRCGRTSQLESLLTVEQPELRAHAKDCALCRHELNWLESEAALFRQRAARDEVAHLWKGVEKRVPVEARPWPRVLVAMAAAAALLFSVGNASAPRGPLSSDEGPLESDALMSPVLSFDEPCSRLPSGVGFQCKPTVMASVLASR</sequence>
<proteinExistence type="predicted"/>
<protein>
    <submittedName>
        <fullName evidence="1">Uncharacterized protein</fullName>
    </submittedName>
</protein>
<gene>
    <name evidence="1" type="ORF">DI536_14915</name>
</gene>
<organism evidence="1 2">
    <name type="scientific">Archangium gephyra</name>
    <dbReference type="NCBI Taxonomy" id="48"/>
    <lineage>
        <taxon>Bacteria</taxon>
        <taxon>Pseudomonadati</taxon>
        <taxon>Myxococcota</taxon>
        <taxon>Myxococcia</taxon>
        <taxon>Myxococcales</taxon>
        <taxon>Cystobacterineae</taxon>
        <taxon>Archangiaceae</taxon>
        <taxon>Archangium</taxon>
    </lineage>
</organism>